<keyword evidence="6 12" id="KW-0472">Membrane</keyword>
<dbReference type="SUPFAM" id="SSF109998">
    <property type="entry name" value="Triger factor/SurA peptide-binding domain-like"/>
    <property type="match status" value="1"/>
</dbReference>
<keyword evidence="11 14" id="KW-0413">Isomerase</keyword>
<evidence type="ECO:0000256" key="11">
    <source>
        <dbReference type="PROSITE-ProRule" id="PRU00278"/>
    </source>
</evidence>
<dbReference type="OrthoDB" id="9812372at2"/>
<evidence type="ECO:0000256" key="8">
    <source>
        <dbReference type="ARBA" id="ARBA00038408"/>
    </source>
</evidence>
<name>A0A7U3YAH0_BUCA5</name>
<feature type="transmembrane region" description="Helical" evidence="12">
    <location>
        <begin position="12"/>
        <end position="34"/>
    </location>
</feature>
<evidence type="ECO:0000256" key="5">
    <source>
        <dbReference type="ARBA" id="ARBA00022989"/>
    </source>
</evidence>
<dbReference type="GO" id="GO:0005886">
    <property type="term" value="C:plasma membrane"/>
    <property type="evidence" value="ECO:0007669"/>
    <property type="project" value="UniProtKB-SubCell"/>
</dbReference>
<evidence type="ECO:0000256" key="3">
    <source>
        <dbReference type="ARBA" id="ARBA00022519"/>
    </source>
</evidence>
<evidence type="ECO:0000256" key="2">
    <source>
        <dbReference type="ARBA" id="ARBA00022475"/>
    </source>
</evidence>
<dbReference type="RefSeq" id="WP_009874430.1">
    <property type="nucleotide sequence ID" value="NC_011833.1"/>
</dbReference>
<dbReference type="EMBL" id="CP001161">
    <property type="protein sequence ID" value="ACL30826.1"/>
    <property type="molecule type" value="Genomic_DNA"/>
</dbReference>
<dbReference type="KEGG" id="bap:BUAP5A_471"/>
<proteinExistence type="inferred from homology"/>
<evidence type="ECO:0000256" key="10">
    <source>
        <dbReference type="ARBA" id="ARBA00042775"/>
    </source>
</evidence>
<dbReference type="PROSITE" id="PS50198">
    <property type="entry name" value="PPIC_PPIASE_2"/>
    <property type="match status" value="1"/>
</dbReference>
<evidence type="ECO:0000313" key="14">
    <source>
        <dbReference type="EMBL" id="ACL30826.1"/>
    </source>
</evidence>
<evidence type="ECO:0000256" key="12">
    <source>
        <dbReference type="SAM" id="Phobius"/>
    </source>
</evidence>
<dbReference type="SUPFAM" id="SSF54534">
    <property type="entry name" value="FKBP-like"/>
    <property type="match status" value="1"/>
</dbReference>
<keyword evidence="5 12" id="KW-1133">Transmembrane helix</keyword>
<dbReference type="AlphaFoldDB" id="A0A7U3YAH0"/>
<evidence type="ECO:0000256" key="4">
    <source>
        <dbReference type="ARBA" id="ARBA00022692"/>
    </source>
</evidence>
<gene>
    <name evidence="14" type="primary">ppiD</name>
    <name evidence="14" type="ordered locus">BUAP5A_471</name>
</gene>
<evidence type="ECO:0000256" key="1">
    <source>
        <dbReference type="ARBA" id="ARBA00004382"/>
    </source>
</evidence>
<dbReference type="PANTHER" id="PTHR47529:SF1">
    <property type="entry name" value="PERIPLASMIC CHAPERONE PPID"/>
    <property type="match status" value="1"/>
</dbReference>
<organism evidence="14 15">
    <name type="scientific">Buchnera aphidicola subsp. Acyrthosiphon pisum (strain 5A)</name>
    <dbReference type="NCBI Taxonomy" id="563178"/>
    <lineage>
        <taxon>Bacteria</taxon>
        <taxon>Pseudomonadati</taxon>
        <taxon>Pseudomonadota</taxon>
        <taxon>Gammaproteobacteria</taxon>
        <taxon>Enterobacterales</taxon>
        <taxon>Erwiniaceae</taxon>
        <taxon>Buchnera</taxon>
    </lineage>
</organism>
<dbReference type="Pfam" id="PF13624">
    <property type="entry name" value="SurA_N_3"/>
    <property type="match status" value="1"/>
</dbReference>
<evidence type="ECO:0000256" key="6">
    <source>
        <dbReference type="ARBA" id="ARBA00023136"/>
    </source>
</evidence>
<dbReference type="InterPro" id="IPR046357">
    <property type="entry name" value="PPIase_dom_sf"/>
</dbReference>
<keyword evidence="7" id="KW-0143">Chaperone</keyword>
<comment type="similarity">
    <text evidence="8">Belongs to the PpiD chaperone family.</text>
</comment>
<keyword evidence="3" id="KW-0997">Cell inner membrane</keyword>
<keyword evidence="2" id="KW-1003">Cell membrane</keyword>
<dbReference type="InterPro" id="IPR000297">
    <property type="entry name" value="PPIase_PpiC"/>
</dbReference>
<dbReference type="Proteomes" id="UP000006904">
    <property type="component" value="Chromosome"/>
</dbReference>
<dbReference type="GO" id="GO:0003755">
    <property type="term" value="F:peptidyl-prolyl cis-trans isomerase activity"/>
    <property type="evidence" value="ECO:0007669"/>
    <property type="project" value="UniProtKB-KW"/>
</dbReference>
<accession>A0A7U3YAH0</accession>
<evidence type="ECO:0000313" key="15">
    <source>
        <dbReference type="Proteomes" id="UP000006904"/>
    </source>
</evidence>
<dbReference type="InterPro" id="IPR027304">
    <property type="entry name" value="Trigger_fact/SurA_dom_sf"/>
</dbReference>
<feature type="domain" description="PpiC" evidence="13">
    <location>
        <begin position="267"/>
        <end position="357"/>
    </location>
</feature>
<dbReference type="InterPro" id="IPR052029">
    <property type="entry name" value="PpiD_chaperone"/>
</dbReference>
<reference evidence="14 15" key="1">
    <citation type="journal article" date="2009" name="Science">
        <title>The dynamics and time scale of ongoing genomic erosion in symbiotic bacteria.</title>
        <authorList>
            <person name="Moran N.A."/>
            <person name="McLaughlin H.J."/>
            <person name="Sorek R."/>
        </authorList>
    </citation>
    <scope>NUCLEOTIDE SEQUENCE [LARGE SCALE GENOMIC DNA]</scope>
    <source>
        <strain evidence="14 15">5A</strain>
    </source>
</reference>
<dbReference type="Pfam" id="PF13145">
    <property type="entry name" value="Rotamase_2"/>
    <property type="match status" value="1"/>
</dbReference>
<evidence type="ECO:0000256" key="9">
    <source>
        <dbReference type="ARBA" id="ARBA00040743"/>
    </source>
</evidence>
<keyword evidence="4 12" id="KW-0812">Transmembrane</keyword>
<dbReference type="PANTHER" id="PTHR47529">
    <property type="entry name" value="PEPTIDYL-PROLYL CIS-TRANS ISOMERASE D"/>
    <property type="match status" value="1"/>
</dbReference>
<protein>
    <recommendedName>
        <fullName evidence="9">Periplasmic chaperone PpiD</fullName>
    </recommendedName>
    <alternativeName>
        <fullName evidence="10">Periplasmic folding chaperone</fullName>
    </alternativeName>
</protein>
<comment type="subcellular location">
    <subcellularLocation>
        <location evidence="1">Cell inner membrane</location>
        <topology evidence="1">Single-pass type II membrane protein</topology>
        <orientation evidence="1">Periplasmic side</orientation>
    </subcellularLocation>
</comment>
<dbReference type="Gene3D" id="3.10.50.40">
    <property type="match status" value="1"/>
</dbReference>
<evidence type="ECO:0000256" key="7">
    <source>
        <dbReference type="ARBA" id="ARBA00023186"/>
    </source>
</evidence>
<dbReference type="Gene3D" id="1.10.4030.10">
    <property type="entry name" value="Porin chaperone SurA, peptide-binding domain"/>
    <property type="match status" value="1"/>
</dbReference>
<evidence type="ECO:0000259" key="13">
    <source>
        <dbReference type="PROSITE" id="PS50198"/>
    </source>
</evidence>
<sequence>MTKYSQARLNSIIVKFILGVIILSLILSTISIYINRDFEKYIATVNGEKISFNLFKKMYFIEREKQKKILGKNFFKFSHNENFTKETYNYVLSQLINNVLLEQYAKNMNYLEVNDNTIKKIIYNSPIFQKNNKFSKERYLNYLTSINSTNHEYINIIKKKINTENLIHTISKSNFILKKEEKNIIKLLSQKRIIKKAIVKIDPSIYKKNITNQEAQIYFKKNQDNFYIPEKFKINFVELKTDNFKIHCENKEIYDWYIKNITQYSTKEKRRYSIIQVKNKQQAISILSRLHNTPEDFSKIAQEQSTDPISSKKDGDIGWISIDLIPDEIKHANLNKKNQISDVIPFHNEFLIVKLNETQIGTQKKIYEVFDSIKKQIKQKKSLDLYNELKNKISNNLKNDPGKIERILKENNILIQETDWFDKKSIPKVLNIPILKQFIFNKKLFQKDTTVKPQFHFIVLKKNQSFLIKIKKFKNKEIQHFENVKKNIIKKLRFIKAIKETKKKSEEIIYDLTQGREKLFKQSNLYFTDPEIISRYDLSAITSIVFSLPHPQKGKKIYTLYNDKNKNFIIISLEKVYNTNFSEKEKNVILEYLSRHNTEIIFNSILKDLREKSIIKYENIVNK</sequence>
<keyword evidence="11" id="KW-0697">Rotamase</keyword>